<dbReference type="Proteomes" id="UP001321473">
    <property type="component" value="Unassembled WGS sequence"/>
</dbReference>
<feature type="compositionally biased region" description="Acidic residues" evidence="6">
    <location>
        <begin position="460"/>
        <end position="470"/>
    </location>
</feature>
<comment type="subcellular location">
    <subcellularLocation>
        <location evidence="1">Nucleus</location>
    </subcellularLocation>
</comment>
<dbReference type="GO" id="GO:0006335">
    <property type="term" value="P:DNA replication-dependent chromatin assembly"/>
    <property type="evidence" value="ECO:0007669"/>
    <property type="project" value="TreeGrafter"/>
</dbReference>
<feature type="compositionally biased region" description="Polar residues" evidence="6">
    <location>
        <begin position="696"/>
        <end position="709"/>
    </location>
</feature>
<comment type="caution">
    <text evidence="8">The sequence shown here is derived from an EMBL/GenBank/DDBJ whole genome shotgun (WGS) entry which is preliminary data.</text>
</comment>
<evidence type="ECO:0000259" key="7">
    <source>
        <dbReference type="Pfam" id="PF10516"/>
    </source>
</evidence>
<feature type="domain" description="Tetratricopeptide SHNi-TPR" evidence="7">
    <location>
        <begin position="544"/>
        <end position="581"/>
    </location>
</feature>
<feature type="region of interest" description="Disordered" evidence="6">
    <location>
        <begin position="687"/>
        <end position="779"/>
    </location>
</feature>
<sequence>MSILAQPVEAAEKAQIEKPGLQPSVSGRRLVFRTDFESAEPVTTLVDTVGPVERAFTLSAETASTISSCSGGGGGFARPLSPTYSDSYRDFYNTGHGLADFNSGFDSDKKPVGRLPRSSSVEDLRDARHFACATVSAPKEALVRSTALLNVSGFSTLRQIKREQEAKKNIQPGEGTDGSCLEATPEAARELLAFLVRHCDRIFAPPRELHLEVEARLAILQRERKRGYSCLSGRPVARFSIPRKARNRSRACSCRPCCSFKAHHIARPSMAEASSPPPKPEGEGGSKSEPSVDAAMLLLQGKRHLLVQDYPSAVASLQEACQLLGTLYGETAKECGEAYLCYGRALLELARQETGVLGNALESEEEQDDDEDDDDAEGGEEKSPDGEGDAAGSSKGVSAEESEKKPEQSGSSAEPSGSPDVEKAVESKATVDGGSSDEPVVADATEVKAQGGGGEGDAASTEEDAEEDLEKPEPALKDDIEPLPSEPGTSTAGPSGSSAPAPKDEEDVPNLQLAWEVLELAKIIFKRQAEEEPDNSREYRLKVADVLLKLGEISLESDNCEQAVEDLAECLNIQRELLEADSRQIAETHYQRGLALSFGGQYQEAAEDLRSAVRVLELRVENLTRFIEEGKKKERQGSLDEDPVWLAEREVEELQGLLPEVRARVEDTEDTIRQDCRALKDATIQKMRERLPATSPVKNSGSGPESSRPVNVITHLIKRKRTSDEGGCSAESPSATPKKVKSEVTDTNGESVKKSLTLETPAANDCEKAVASPLKTVAS</sequence>
<dbReference type="GO" id="GO:0034080">
    <property type="term" value="P:CENP-A containing chromatin assembly"/>
    <property type="evidence" value="ECO:0007669"/>
    <property type="project" value="TreeGrafter"/>
</dbReference>
<dbReference type="EMBL" id="JARKHS020005616">
    <property type="protein sequence ID" value="KAK8783384.1"/>
    <property type="molecule type" value="Genomic_DNA"/>
</dbReference>
<keyword evidence="3" id="KW-0677">Repeat</keyword>
<dbReference type="InterPro" id="IPR011990">
    <property type="entry name" value="TPR-like_helical_dom_sf"/>
</dbReference>
<feature type="compositionally biased region" description="Basic and acidic residues" evidence="6">
    <location>
        <begin position="471"/>
        <end position="480"/>
    </location>
</feature>
<organism evidence="8 9">
    <name type="scientific">Amblyomma americanum</name>
    <name type="common">Lone star tick</name>
    <dbReference type="NCBI Taxonomy" id="6943"/>
    <lineage>
        <taxon>Eukaryota</taxon>
        <taxon>Metazoa</taxon>
        <taxon>Ecdysozoa</taxon>
        <taxon>Arthropoda</taxon>
        <taxon>Chelicerata</taxon>
        <taxon>Arachnida</taxon>
        <taxon>Acari</taxon>
        <taxon>Parasitiformes</taxon>
        <taxon>Ixodida</taxon>
        <taxon>Ixodoidea</taxon>
        <taxon>Ixodidae</taxon>
        <taxon>Amblyomminae</taxon>
        <taxon>Amblyomma</taxon>
    </lineage>
</organism>
<dbReference type="SMART" id="SM00028">
    <property type="entry name" value="TPR"/>
    <property type="match status" value="3"/>
</dbReference>
<evidence type="ECO:0000256" key="6">
    <source>
        <dbReference type="SAM" id="MobiDB-lite"/>
    </source>
</evidence>
<dbReference type="InterPro" id="IPR051730">
    <property type="entry name" value="NASP-like"/>
</dbReference>
<accession>A0AAQ4F864</accession>
<dbReference type="Pfam" id="PF10516">
    <property type="entry name" value="SHNi-TPR"/>
    <property type="match status" value="1"/>
</dbReference>
<dbReference type="Gene3D" id="1.25.40.10">
    <property type="entry name" value="Tetratricopeptide repeat domain"/>
    <property type="match status" value="1"/>
</dbReference>
<feature type="compositionally biased region" description="Acidic residues" evidence="6">
    <location>
        <begin position="362"/>
        <end position="378"/>
    </location>
</feature>
<dbReference type="SUPFAM" id="SSF48452">
    <property type="entry name" value="TPR-like"/>
    <property type="match status" value="1"/>
</dbReference>
<feature type="region of interest" description="Disordered" evidence="6">
    <location>
        <begin position="268"/>
        <end position="290"/>
    </location>
</feature>
<comment type="similarity">
    <text evidence="2">Belongs to the NASP family.</text>
</comment>
<dbReference type="AlphaFoldDB" id="A0AAQ4F864"/>
<name>A0AAQ4F864_AMBAM</name>
<dbReference type="InterPro" id="IPR019544">
    <property type="entry name" value="Tetratricopeptide_SHNi-TPR_dom"/>
</dbReference>
<keyword evidence="4" id="KW-0802">TPR repeat</keyword>
<evidence type="ECO:0000313" key="8">
    <source>
        <dbReference type="EMBL" id="KAK8783384.1"/>
    </source>
</evidence>
<proteinExistence type="inferred from homology"/>
<dbReference type="GO" id="GO:0005654">
    <property type="term" value="C:nucleoplasm"/>
    <property type="evidence" value="ECO:0007669"/>
    <property type="project" value="TreeGrafter"/>
</dbReference>
<dbReference type="InterPro" id="IPR019734">
    <property type="entry name" value="TPR_rpt"/>
</dbReference>
<reference evidence="8 9" key="1">
    <citation type="journal article" date="2023" name="Arcadia Sci">
        <title>De novo assembly of a long-read Amblyomma americanum tick genome.</title>
        <authorList>
            <person name="Chou S."/>
            <person name="Poskanzer K.E."/>
            <person name="Rollins M."/>
            <person name="Thuy-Boun P.S."/>
        </authorList>
    </citation>
    <scope>NUCLEOTIDE SEQUENCE [LARGE SCALE GENOMIC DNA]</scope>
    <source>
        <strain evidence="8">F_SG_1</strain>
        <tissue evidence="8">Salivary glands</tissue>
    </source>
</reference>
<dbReference type="PANTHER" id="PTHR15081">
    <property type="entry name" value="NUCLEAR AUTOANTIGENIC SPERM PROTEIN NASP -RELATED"/>
    <property type="match status" value="1"/>
</dbReference>
<keyword evidence="9" id="KW-1185">Reference proteome</keyword>
<evidence type="ECO:0000256" key="1">
    <source>
        <dbReference type="ARBA" id="ARBA00004123"/>
    </source>
</evidence>
<evidence type="ECO:0000256" key="3">
    <source>
        <dbReference type="ARBA" id="ARBA00022737"/>
    </source>
</evidence>
<evidence type="ECO:0000256" key="4">
    <source>
        <dbReference type="ARBA" id="ARBA00022803"/>
    </source>
</evidence>
<keyword evidence="5" id="KW-0539">Nucleus</keyword>
<evidence type="ECO:0000256" key="2">
    <source>
        <dbReference type="ARBA" id="ARBA00008402"/>
    </source>
</evidence>
<dbReference type="GO" id="GO:0042393">
    <property type="term" value="F:histone binding"/>
    <property type="evidence" value="ECO:0007669"/>
    <property type="project" value="TreeGrafter"/>
</dbReference>
<dbReference type="PANTHER" id="PTHR15081:SF1">
    <property type="entry name" value="NUCLEAR AUTOANTIGENIC SPERM PROTEIN"/>
    <property type="match status" value="1"/>
</dbReference>
<gene>
    <name evidence="8" type="ORF">V5799_010253</name>
</gene>
<feature type="region of interest" description="Disordered" evidence="6">
    <location>
        <begin position="359"/>
        <end position="509"/>
    </location>
</feature>
<evidence type="ECO:0000256" key="5">
    <source>
        <dbReference type="ARBA" id="ARBA00023242"/>
    </source>
</evidence>
<feature type="compositionally biased region" description="Low complexity" evidence="6">
    <location>
        <begin position="486"/>
        <end position="501"/>
    </location>
</feature>
<evidence type="ECO:0000313" key="9">
    <source>
        <dbReference type="Proteomes" id="UP001321473"/>
    </source>
</evidence>
<protein>
    <recommendedName>
        <fullName evidence="7">Tetratricopeptide SHNi-TPR domain-containing protein</fullName>
    </recommendedName>
</protein>